<protein>
    <recommendedName>
        <fullName evidence="1">Glycoamylase-like domain-containing protein</fullName>
    </recommendedName>
</protein>
<feature type="domain" description="Glycoamylase-like" evidence="1">
    <location>
        <begin position="181"/>
        <end position="412"/>
    </location>
</feature>
<accession>A0A0L8C374</accession>
<proteinExistence type="predicted"/>
<evidence type="ECO:0000259" key="1">
    <source>
        <dbReference type="Pfam" id="PF10091"/>
    </source>
</evidence>
<dbReference type="Proteomes" id="UP000037425">
    <property type="component" value="Unassembled WGS sequence"/>
</dbReference>
<dbReference type="RefSeq" id="WP_053248285.1">
    <property type="nucleotide sequence ID" value="NZ_LGAP01000002.1"/>
</dbReference>
<dbReference type="Pfam" id="PF10091">
    <property type="entry name" value="Glycoamylase"/>
    <property type="match status" value="1"/>
</dbReference>
<dbReference type="InterPro" id="IPR016883">
    <property type="entry name" value="UCP028431"/>
</dbReference>
<dbReference type="PIRSF" id="PIRSF028431">
    <property type="entry name" value="UCP028431"/>
    <property type="match status" value="1"/>
</dbReference>
<name>A0A0L8C374_ENSAD</name>
<reference evidence="3" key="1">
    <citation type="submission" date="2015-07" db="EMBL/GenBank/DDBJ databases">
        <title>Whole genome sequence of an Ensifer adhaerens strain isolated from a cave pool in the Wind Cave National Park.</title>
        <authorList>
            <person name="Eng W.W.H."/>
            <person name="Gan H.M."/>
            <person name="Barton H.A."/>
            <person name="Savka M.A."/>
        </authorList>
    </citation>
    <scope>NUCLEOTIDE SEQUENCE [LARGE SCALE GENOMIC DNA]</scope>
    <source>
        <strain evidence="3">SD006</strain>
    </source>
</reference>
<evidence type="ECO:0000313" key="2">
    <source>
        <dbReference type="EMBL" id="KOF21346.1"/>
    </source>
</evidence>
<organism evidence="2 3">
    <name type="scientific">Ensifer adhaerens</name>
    <name type="common">Sinorhizobium morelense</name>
    <dbReference type="NCBI Taxonomy" id="106592"/>
    <lineage>
        <taxon>Bacteria</taxon>
        <taxon>Pseudomonadati</taxon>
        <taxon>Pseudomonadota</taxon>
        <taxon>Alphaproteobacteria</taxon>
        <taxon>Hyphomicrobiales</taxon>
        <taxon>Rhizobiaceae</taxon>
        <taxon>Sinorhizobium/Ensifer group</taxon>
        <taxon>Ensifer</taxon>
    </lineage>
</organism>
<dbReference type="InterPro" id="IPR019282">
    <property type="entry name" value="Glycoamylase-like_cons_dom"/>
</dbReference>
<comment type="caution">
    <text evidence="2">The sequence shown here is derived from an EMBL/GenBank/DDBJ whole genome shotgun (WGS) entry which is preliminary data.</text>
</comment>
<dbReference type="PATRIC" id="fig|106592.7.peg.3336"/>
<dbReference type="OrthoDB" id="5937621at2"/>
<dbReference type="AlphaFoldDB" id="A0A0L8C374"/>
<sequence length="436" mass="48217">MLQQTRNTECFQVDRLQSAAFDYFLRYSDPGTGLVADTSLPDAPSSIAATGFGLSCYPIGVERGWIGRGEAAGRVLTTLRFLAQSWQGRDALATGYRGFYYHFLHMKTGERVWQSELSTIDTALLIAGVLTAAAYFTGEDATETEIRTLSETLYARVDWRWALARGETLTMGWRPPGRFLKYRWQGYSEALLLYVLALGAPHHAIGPEHYRAFTAAYDWTTVDDVPHLRAAPLFIHLFPQAWIDLRALRDAPMRDKTTDYFDNTGRAIALQRQYAERNPGGFSGYGSDMWGLSACHGPTGQQRLVNGRRQRMLGHAARGAPGGPDDGTLVPWAPIACLPFVADASRSALVALESRYPDLLCEGRLPGGFNPSLPGAGPEGWVDDRVVGLDQGLVVMMIENARNGFVWELTRGIPAFRRGLQRADFRGGWLATMETA</sequence>
<gene>
    <name evidence="2" type="ORF">AC244_08350</name>
</gene>
<dbReference type="Gene3D" id="1.50.10.140">
    <property type="match status" value="1"/>
</dbReference>
<dbReference type="EMBL" id="LGAP01000002">
    <property type="protein sequence ID" value="KOF21346.1"/>
    <property type="molecule type" value="Genomic_DNA"/>
</dbReference>
<evidence type="ECO:0000313" key="3">
    <source>
        <dbReference type="Proteomes" id="UP000037425"/>
    </source>
</evidence>